<keyword evidence="3" id="KW-1185">Reference proteome</keyword>
<reference evidence="2 3" key="1">
    <citation type="submission" date="2020-08" db="EMBL/GenBank/DDBJ databases">
        <authorList>
            <person name="Liu C."/>
            <person name="Sun Q."/>
        </authorList>
    </citation>
    <scope>NUCLEOTIDE SEQUENCE [LARGE SCALE GENOMIC DNA]</scope>
    <source>
        <strain evidence="2 3">NSJ-57</strain>
    </source>
</reference>
<evidence type="ECO:0000313" key="2">
    <source>
        <dbReference type="EMBL" id="QNM15071.1"/>
    </source>
</evidence>
<feature type="transmembrane region" description="Helical" evidence="1">
    <location>
        <begin position="12"/>
        <end position="39"/>
    </location>
</feature>
<accession>A0A7G9GW89</accession>
<feature type="transmembrane region" description="Helical" evidence="1">
    <location>
        <begin position="71"/>
        <end position="89"/>
    </location>
</feature>
<dbReference type="EMBL" id="CP060637">
    <property type="protein sequence ID" value="QNM15071.1"/>
    <property type="molecule type" value="Genomic_DNA"/>
</dbReference>
<dbReference type="PIRSF" id="PIRSF016789">
    <property type="entry name" value="DUF454"/>
    <property type="match status" value="1"/>
</dbReference>
<dbReference type="RefSeq" id="WP_101474612.1">
    <property type="nucleotide sequence ID" value="NZ_CP060637.1"/>
</dbReference>
<organism evidence="2 3">
    <name type="scientific">Fusobacterium hominis</name>
    <dbReference type="NCBI Taxonomy" id="2764326"/>
    <lineage>
        <taxon>Bacteria</taxon>
        <taxon>Fusobacteriati</taxon>
        <taxon>Fusobacteriota</taxon>
        <taxon>Fusobacteriia</taxon>
        <taxon>Fusobacteriales</taxon>
        <taxon>Fusobacteriaceae</taxon>
        <taxon>Fusobacterium</taxon>
    </lineage>
</organism>
<dbReference type="InterPro" id="IPR007401">
    <property type="entry name" value="DUF454"/>
</dbReference>
<evidence type="ECO:0000256" key="1">
    <source>
        <dbReference type="SAM" id="Phobius"/>
    </source>
</evidence>
<gene>
    <name evidence="2" type="ORF">H9Q81_09165</name>
</gene>
<dbReference type="Pfam" id="PF04304">
    <property type="entry name" value="DUF454"/>
    <property type="match status" value="1"/>
</dbReference>
<sequence>MKKSIFICFGTITLILGVIGVFLPLLPTTPFLLLSAYFYGKSSEKMQQWLLSNKIFGKYIKDYHEKKGITMKNKIISILFLIVSISFSMYKMQNLHLRIFLTVILIAVSVHILKIKTVE</sequence>
<protein>
    <submittedName>
        <fullName evidence="2">YbaN family protein</fullName>
    </submittedName>
</protein>
<feature type="transmembrane region" description="Helical" evidence="1">
    <location>
        <begin position="95"/>
        <end position="113"/>
    </location>
</feature>
<evidence type="ECO:0000313" key="3">
    <source>
        <dbReference type="Proteomes" id="UP000515913"/>
    </source>
</evidence>
<dbReference type="GO" id="GO:0005886">
    <property type="term" value="C:plasma membrane"/>
    <property type="evidence" value="ECO:0007669"/>
    <property type="project" value="TreeGrafter"/>
</dbReference>
<dbReference type="Proteomes" id="UP000515913">
    <property type="component" value="Chromosome"/>
</dbReference>
<dbReference type="PANTHER" id="PTHR35813">
    <property type="entry name" value="INNER MEMBRANE PROTEIN YBAN"/>
    <property type="match status" value="1"/>
</dbReference>
<dbReference type="AlphaFoldDB" id="A0A7G9GW89"/>
<name>A0A7G9GW89_9FUSO</name>
<dbReference type="KEGG" id="fho:H9Q81_09165"/>
<keyword evidence="1" id="KW-1133">Transmembrane helix</keyword>
<dbReference type="PANTHER" id="PTHR35813:SF1">
    <property type="entry name" value="INNER MEMBRANE PROTEIN YBAN"/>
    <property type="match status" value="1"/>
</dbReference>
<keyword evidence="1" id="KW-0812">Transmembrane</keyword>
<proteinExistence type="predicted"/>
<keyword evidence="1" id="KW-0472">Membrane</keyword>